<dbReference type="EMBL" id="CP045901">
    <property type="protein sequence ID" value="QQP37622.1"/>
    <property type="molecule type" value="Genomic_DNA"/>
</dbReference>
<keyword evidence="2" id="KW-1185">Reference proteome</keyword>
<organism evidence="1 2">
    <name type="scientific">Caligus rogercresseyi</name>
    <name type="common">Sea louse</name>
    <dbReference type="NCBI Taxonomy" id="217165"/>
    <lineage>
        <taxon>Eukaryota</taxon>
        <taxon>Metazoa</taxon>
        <taxon>Ecdysozoa</taxon>
        <taxon>Arthropoda</taxon>
        <taxon>Crustacea</taxon>
        <taxon>Multicrustacea</taxon>
        <taxon>Hexanauplia</taxon>
        <taxon>Copepoda</taxon>
        <taxon>Siphonostomatoida</taxon>
        <taxon>Caligidae</taxon>
        <taxon>Caligus</taxon>
    </lineage>
</organism>
<evidence type="ECO:0000313" key="1">
    <source>
        <dbReference type="EMBL" id="QQP37622.1"/>
    </source>
</evidence>
<sequence length="50" mass="5790">MFNQVFKYGILETKRNKRASKGLYIAGRLFGMCRLCHYGRVRSGGGTKYR</sequence>
<dbReference type="AlphaFoldDB" id="A0A7T8GTR1"/>
<gene>
    <name evidence="1" type="ORF">FKW44_017948</name>
</gene>
<reference evidence="2" key="1">
    <citation type="submission" date="2021-01" db="EMBL/GenBank/DDBJ databases">
        <title>Caligus Genome Assembly.</title>
        <authorList>
            <person name="Gallardo-Escarate C."/>
        </authorList>
    </citation>
    <scope>NUCLEOTIDE SEQUENCE [LARGE SCALE GENOMIC DNA]</scope>
</reference>
<accession>A0A7T8GTR1</accession>
<protein>
    <submittedName>
        <fullName evidence="1">Nuclear prelamin A recognition factor-like protein</fullName>
    </submittedName>
</protein>
<proteinExistence type="predicted"/>
<name>A0A7T8GTR1_CALRO</name>
<evidence type="ECO:0000313" key="2">
    <source>
        <dbReference type="Proteomes" id="UP000595437"/>
    </source>
</evidence>
<dbReference type="Proteomes" id="UP000595437">
    <property type="component" value="Chromosome 12"/>
</dbReference>